<dbReference type="EMBL" id="VTPC01083740">
    <property type="protein sequence ID" value="KAF2887394.1"/>
    <property type="molecule type" value="Genomic_DNA"/>
</dbReference>
<reference evidence="2" key="1">
    <citation type="submission" date="2019-08" db="EMBL/GenBank/DDBJ databases">
        <title>The genome of the North American firefly Photinus pyralis.</title>
        <authorList>
            <consortium name="Photinus pyralis genome working group"/>
            <person name="Fallon T.R."/>
            <person name="Sander Lower S.E."/>
            <person name="Weng J.-K."/>
        </authorList>
    </citation>
    <scope>NUCLEOTIDE SEQUENCE</scope>
    <source>
        <strain evidence="2">TRF0915ILg1</strain>
        <tissue evidence="2">Whole body</tissue>
    </source>
</reference>
<evidence type="ECO:0000256" key="1">
    <source>
        <dbReference type="SAM" id="SignalP"/>
    </source>
</evidence>
<dbReference type="Proteomes" id="UP000801492">
    <property type="component" value="Unassembled WGS sequence"/>
</dbReference>
<gene>
    <name evidence="2" type="ORF">ILUMI_18779</name>
</gene>
<accession>A0A8K0CHC7</accession>
<feature type="signal peptide" evidence="1">
    <location>
        <begin position="1"/>
        <end position="18"/>
    </location>
</feature>
<keyword evidence="1" id="KW-0732">Signal</keyword>
<organism evidence="2 3">
    <name type="scientific">Ignelater luminosus</name>
    <name type="common">Cucubano</name>
    <name type="synonym">Pyrophorus luminosus</name>
    <dbReference type="NCBI Taxonomy" id="2038154"/>
    <lineage>
        <taxon>Eukaryota</taxon>
        <taxon>Metazoa</taxon>
        <taxon>Ecdysozoa</taxon>
        <taxon>Arthropoda</taxon>
        <taxon>Hexapoda</taxon>
        <taxon>Insecta</taxon>
        <taxon>Pterygota</taxon>
        <taxon>Neoptera</taxon>
        <taxon>Endopterygota</taxon>
        <taxon>Coleoptera</taxon>
        <taxon>Polyphaga</taxon>
        <taxon>Elateriformia</taxon>
        <taxon>Elateroidea</taxon>
        <taxon>Elateridae</taxon>
        <taxon>Agrypninae</taxon>
        <taxon>Pyrophorini</taxon>
        <taxon>Ignelater</taxon>
    </lineage>
</organism>
<evidence type="ECO:0000313" key="3">
    <source>
        <dbReference type="Proteomes" id="UP000801492"/>
    </source>
</evidence>
<dbReference type="AlphaFoldDB" id="A0A8K0CHC7"/>
<comment type="caution">
    <text evidence="2">The sequence shown here is derived from an EMBL/GenBank/DDBJ whole genome shotgun (WGS) entry which is preliminary data.</text>
</comment>
<keyword evidence="3" id="KW-1185">Reference proteome</keyword>
<feature type="chain" id="PRO_5035469971" evidence="1">
    <location>
        <begin position="19"/>
        <end position="125"/>
    </location>
</feature>
<evidence type="ECO:0000313" key="2">
    <source>
        <dbReference type="EMBL" id="KAF2887394.1"/>
    </source>
</evidence>
<protein>
    <submittedName>
        <fullName evidence="2">Uncharacterized protein</fullName>
    </submittedName>
</protein>
<sequence length="125" mass="14150">MKSAVAFMCIVLLAISQADRRSQFNKEEEECLFKTGVSREVVLQDKGLKFPGQPKVVDPKFTDYLECYRDKLDQLGKLTYTKSTHVKIPGYKTQAVLPGVYCTEEELSGKVPLLRQCAYPPSKLK</sequence>
<proteinExistence type="predicted"/>
<name>A0A8K0CHC7_IGNLU</name>
<dbReference type="OrthoDB" id="10364834at2759"/>